<reference evidence="1" key="1">
    <citation type="submission" date="2022-07" db="EMBL/GenBank/DDBJ databases">
        <title>Phylogenomic reconstructions and comparative analyses of Kickxellomycotina fungi.</title>
        <authorList>
            <person name="Reynolds N.K."/>
            <person name="Stajich J.E."/>
            <person name="Barry K."/>
            <person name="Grigoriev I.V."/>
            <person name="Crous P."/>
            <person name="Smith M.E."/>
        </authorList>
    </citation>
    <scope>NUCLEOTIDE SEQUENCE</scope>
    <source>
        <strain evidence="1">NBRC 105413</strain>
    </source>
</reference>
<dbReference type="Proteomes" id="UP001145021">
    <property type="component" value="Unassembled WGS sequence"/>
</dbReference>
<dbReference type="AlphaFoldDB" id="A0A9W7XJZ7"/>
<keyword evidence="2" id="KW-1185">Reference proteome</keyword>
<sequence>MPDFDYEWSSIPKNPVFYPPTPKKEQRSAAAHIHESPVFPQRKRSEKLLSRIKTMFVSRAASALDSEQHPSSTAIGQAETDSNIAKLRAFRRSRLVARSPLREDTISPDLRALADIQFVPSPTKLPPDHKGSPHALYSSTKFYGRKKRSTLNILHFAKSVYSPRAVSCQHALFASEDCSSYNASSAQVYDSLLFAPHPTTPAGLFPTASRSLSLKTPSRHSSLMMHTLSRGLVEASASEHLYPQFRISRESEFTAIPDDMEIDNNSYLCGDELSTSNDSNYDANNDCRSINKDLGGHTVCKDARNDYSKNSGAAQASARAAADTAEPRISCSLSQRTLHMVESFLDAYMDTAKADASPSLIQIARADADVFDSFSRAARRPQSERFADSAGAFDCDSVFLYGGELDPLSGLPGSQRAMYMRSSCADSDLVKSTFDLAKLLPSAPK</sequence>
<proteinExistence type="predicted"/>
<organism evidence="1 2">
    <name type="scientific">Coemansia asiatica</name>
    <dbReference type="NCBI Taxonomy" id="1052880"/>
    <lineage>
        <taxon>Eukaryota</taxon>
        <taxon>Fungi</taxon>
        <taxon>Fungi incertae sedis</taxon>
        <taxon>Zoopagomycota</taxon>
        <taxon>Kickxellomycotina</taxon>
        <taxon>Kickxellomycetes</taxon>
        <taxon>Kickxellales</taxon>
        <taxon>Kickxellaceae</taxon>
        <taxon>Coemansia</taxon>
    </lineage>
</organism>
<protein>
    <submittedName>
        <fullName evidence="1">Uncharacterized protein</fullName>
    </submittedName>
</protein>
<gene>
    <name evidence="1" type="ORF">LPJ64_004032</name>
</gene>
<name>A0A9W7XJZ7_9FUNG</name>
<comment type="caution">
    <text evidence="1">The sequence shown here is derived from an EMBL/GenBank/DDBJ whole genome shotgun (WGS) entry which is preliminary data.</text>
</comment>
<dbReference type="EMBL" id="JANBOH010000178">
    <property type="protein sequence ID" value="KAJ1644281.1"/>
    <property type="molecule type" value="Genomic_DNA"/>
</dbReference>
<evidence type="ECO:0000313" key="1">
    <source>
        <dbReference type="EMBL" id="KAJ1644281.1"/>
    </source>
</evidence>
<evidence type="ECO:0000313" key="2">
    <source>
        <dbReference type="Proteomes" id="UP001145021"/>
    </source>
</evidence>
<accession>A0A9W7XJZ7</accession>